<gene>
    <name evidence="3" type="ordered locus">Oter_1132</name>
</gene>
<proteinExistence type="predicted"/>
<protein>
    <submittedName>
        <fullName evidence="3">Uncharacterized protein</fullName>
    </submittedName>
</protein>
<feature type="transmembrane region" description="Helical" evidence="1">
    <location>
        <begin position="72"/>
        <end position="93"/>
    </location>
</feature>
<evidence type="ECO:0000313" key="3">
    <source>
        <dbReference type="EMBL" id="ACB74420.1"/>
    </source>
</evidence>
<keyword evidence="1" id="KW-0472">Membrane</keyword>
<feature type="chain" id="PRO_5002774365" evidence="2">
    <location>
        <begin position="22"/>
        <end position="110"/>
    </location>
</feature>
<keyword evidence="2" id="KW-0732">Signal</keyword>
<keyword evidence="1" id="KW-0812">Transmembrane</keyword>
<dbReference type="HOGENOM" id="CLU_2168411_0_0_0"/>
<dbReference type="Proteomes" id="UP000007013">
    <property type="component" value="Chromosome"/>
</dbReference>
<reference evidence="3 4" key="1">
    <citation type="journal article" date="2011" name="J. Bacteriol.">
        <title>Genome sequence of the verrucomicrobium Opitutus terrae PB90-1, an abundant inhabitant of rice paddy soil ecosystems.</title>
        <authorList>
            <person name="van Passel M.W."/>
            <person name="Kant R."/>
            <person name="Palva A."/>
            <person name="Copeland A."/>
            <person name="Lucas S."/>
            <person name="Lapidus A."/>
            <person name="Glavina del Rio T."/>
            <person name="Pitluck S."/>
            <person name="Goltsman E."/>
            <person name="Clum A."/>
            <person name="Sun H."/>
            <person name="Schmutz J."/>
            <person name="Larimer F.W."/>
            <person name="Land M.L."/>
            <person name="Hauser L."/>
            <person name="Kyrpides N."/>
            <person name="Mikhailova N."/>
            <person name="Richardson P.P."/>
            <person name="Janssen P.H."/>
            <person name="de Vos W.M."/>
            <person name="Smidt H."/>
        </authorList>
    </citation>
    <scope>NUCLEOTIDE SEQUENCE [LARGE SCALE GENOMIC DNA]</scope>
    <source>
        <strain evidence="4">DSM 11246 / JCM 15787 / PB90-1</strain>
    </source>
</reference>
<evidence type="ECO:0000256" key="2">
    <source>
        <dbReference type="SAM" id="SignalP"/>
    </source>
</evidence>
<keyword evidence="1" id="KW-1133">Transmembrane helix</keyword>
<feature type="transmembrane region" description="Helical" evidence="1">
    <location>
        <begin position="45"/>
        <end position="65"/>
    </location>
</feature>
<dbReference type="AlphaFoldDB" id="B1ZNI6"/>
<dbReference type="RefSeq" id="WP_012373958.1">
    <property type="nucleotide sequence ID" value="NC_010571.1"/>
</dbReference>
<dbReference type="KEGG" id="ote:Oter_1132"/>
<name>B1ZNI6_OPITP</name>
<keyword evidence="4" id="KW-1185">Reference proteome</keyword>
<evidence type="ECO:0000313" key="4">
    <source>
        <dbReference type="Proteomes" id="UP000007013"/>
    </source>
</evidence>
<organism evidence="3 4">
    <name type="scientific">Opitutus terrae (strain DSM 11246 / JCM 15787 / PB90-1)</name>
    <dbReference type="NCBI Taxonomy" id="452637"/>
    <lineage>
        <taxon>Bacteria</taxon>
        <taxon>Pseudomonadati</taxon>
        <taxon>Verrucomicrobiota</taxon>
        <taxon>Opitutia</taxon>
        <taxon>Opitutales</taxon>
        <taxon>Opitutaceae</taxon>
        <taxon>Opitutus</taxon>
    </lineage>
</organism>
<sequence>MKLSLYMLALCLGLMPLLALAQPSTTVRGPDRLTQLESRVHRLERSYKSLAGPAFLAGVIAALWAQNTRRNAWLWFILGALFVPITLIVLLYLNARDRRPPPSAAPSAPG</sequence>
<dbReference type="EMBL" id="CP001032">
    <property type="protein sequence ID" value="ACB74420.1"/>
    <property type="molecule type" value="Genomic_DNA"/>
</dbReference>
<feature type="signal peptide" evidence="2">
    <location>
        <begin position="1"/>
        <end position="21"/>
    </location>
</feature>
<accession>B1ZNI6</accession>
<evidence type="ECO:0000256" key="1">
    <source>
        <dbReference type="SAM" id="Phobius"/>
    </source>
</evidence>